<dbReference type="InterPro" id="IPR050374">
    <property type="entry name" value="RRT5_SRSF_SR"/>
</dbReference>
<sequence length="216" mass="22768">MSGSFAQSLNAALPRYAPTIPNYTAVPASASVAVFPVGQSPYAAAVTYQHYVPIASTAPYVATPHPIYTTAANGTPVNVSNGAVRTEARSIFLSNLSYAAGPTEVENLLRRAGNPIRVDVPKDARTGRFRGSGTASFATREEASNAINLLNNVKHMGTRIHVRWARETTTVATPPNPLVVDGSNRVRKVTISSSGGAEHIIAVGKTLGGSCRRRTP</sequence>
<dbReference type="EMBL" id="JH767562">
    <property type="protein sequence ID" value="EON63268.1"/>
    <property type="molecule type" value="Genomic_DNA"/>
</dbReference>
<dbReference type="InterPro" id="IPR035979">
    <property type="entry name" value="RBD_domain_sf"/>
</dbReference>
<gene>
    <name evidence="4" type="ORF">W97_02495</name>
</gene>
<dbReference type="SMART" id="SM00360">
    <property type="entry name" value="RRM"/>
    <property type="match status" value="1"/>
</dbReference>
<evidence type="ECO:0000259" key="3">
    <source>
        <dbReference type="PROSITE" id="PS50102"/>
    </source>
</evidence>
<dbReference type="InterPro" id="IPR012677">
    <property type="entry name" value="Nucleotide-bd_a/b_plait_sf"/>
</dbReference>
<dbReference type="HOGENOM" id="CLU_1277556_0_0_1"/>
<evidence type="ECO:0000313" key="4">
    <source>
        <dbReference type="EMBL" id="EON63268.1"/>
    </source>
</evidence>
<dbReference type="AlphaFoldDB" id="R7YN26"/>
<feature type="domain" description="RRM" evidence="3">
    <location>
        <begin position="89"/>
        <end position="167"/>
    </location>
</feature>
<dbReference type="OrthoDB" id="1049195at2759"/>
<evidence type="ECO:0000256" key="2">
    <source>
        <dbReference type="PROSITE-ProRule" id="PRU00176"/>
    </source>
</evidence>
<dbReference type="GO" id="GO:0003729">
    <property type="term" value="F:mRNA binding"/>
    <property type="evidence" value="ECO:0007669"/>
    <property type="project" value="TreeGrafter"/>
</dbReference>
<dbReference type="Pfam" id="PF00076">
    <property type="entry name" value="RRM_1"/>
    <property type="match status" value="1"/>
</dbReference>
<dbReference type="PANTHER" id="PTHR23003:SF3">
    <property type="entry name" value="FI21236P1-RELATED"/>
    <property type="match status" value="1"/>
</dbReference>
<dbReference type="STRING" id="1168221.R7YN26"/>
<reference evidence="5" key="1">
    <citation type="submission" date="2012-06" db="EMBL/GenBank/DDBJ databases">
        <title>The genome sequence of Coniosporium apollinis CBS 100218.</title>
        <authorList>
            <consortium name="The Broad Institute Genome Sequencing Platform"/>
            <person name="Cuomo C."/>
            <person name="Gorbushina A."/>
            <person name="Noack S."/>
            <person name="Walker B."/>
            <person name="Young S.K."/>
            <person name="Zeng Q."/>
            <person name="Gargeya S."/>
            <person name="Fitzgerald M."/>
            <person name="Haas B."/>
            <person name="Abouelleil A."/>
            <person name="Alvarado L."/>
            <person name="Arachchi H.M."/>
            <person name="Berlin A.M."/>
            <person name="Chapman S.B."/>
            <person name="Goldberg J."/>
            <person name="Griggs A."/>
            <person name="Gujja S."/>
            <person name="Hansen M."/>
            <person name="Howarth C."/>
            <person name="Imamovic A."/>
            <person name="Larimer J."/>
            <person name="McCowan C."/>
            <person name="Montmayeur A."/>
            <person name="Murphy C."/>
            <person name="Neiman D."/>
            <person name="Pearson M."/>
            <person name="Priest M."/>
            <person name="Roberts A."/>
            <person name="Saif S."/>
            <person name="Shea T."/>
            <person name="Sisk P."/>
            <person name="Sykes S."/>
            <person name="Wortman J."/>
            <person name="Nusbaum C."/>
            <person name="Birren B."/>
        </authorList>
    </citation>
    <scope>NUCLEOTIDE SEQUENCE [LARGE SCALE GENOMIC DNA]</scope>
    <source>
        <strain evidence="5">CBS 100218</strain>
    </source>
</reference>
<dbReference type="InterPro" id="IPR000504">
    <property type="entry name" value="RRM_dom"/>
</dbReference>
<keyword evidence="1 2" id="KW-0694">RNA-binding</keyword>
<protein>
    <recommendedName>
        <fullName evidence="3">RRM domain-containing protein</fullName>
    </recommendedName>
</protein>
<dbReference type="CDD" id="cd00590">
    <property type="entry name" value="RRM_SF"/>
    <property type="match status" value="1"/>
</dbReference>
<dbReference type="eggNOG" id="ENOG502SU10">
    <property type="taxonomic scope" value="Eukaryota"/>
</dbReference>
<dbReference type="Proteomes" id="UP000016924">
    <property type="component" value="Unassembled WGS sequence"/>
</dbReference>
<dbReference type="GO" id="GO:0005737">
    <property type="term" value="C:cytoplasm"/>
    <property type="evidence" value="ECO:0007669"/>
    <property type="project" value="TreeGrafter"/>
</dbReference>
<keyword evidence="5" id="KW-1185">Reference proteome</keyword>
<dbReference type="PROSITE" id="PS50102">
    <property type="entry name" value="RRM"/>
    <property type="match status" value="1"/>
</dbReference>
<dbReference type="GeneID" id="19899806"/>
<accession>R7YN26</accession>
<name>R7YN26_CONA1</name>
<dbReference type="GO" id="GO:0005634">
    <property type="term" value="C:nucleus"/>
    <property type="evidence" value="ECO:0007669"/>
    <property type="project" value="TreeGrafter"/>
</dbReference>
<evidence type="ECO:0000256" key="1">
    <source>
        <dbReference type="ARBA" id="ARBA00022884"/>
    </source>
</evidence>
<proteinExistence type="predicted"/>
<dbReference type="SUPFAM" id="SSF54928">
    <property type="entry name" value="RNA-binding domain, RBD"/>
    <property type="match status" value="1"/>
</dbReference>
<evidence type="ECO:0000313" key="5">
    <source>
        <dbReference type="Proteomes" id="UP000016924"/>
    </source>
</evidence>
<dbReference type="Gene3D" id="3.30.70.330">
    <property type="match status" value="1"/>
</dbReference>
<dbReference type="PANTHER" id="PTHR23003">
    <property type="entry name" value="RNA RECOGNITION MOTIF RRM DOMAIN CONTAINING PROTEIN"/>
    <property type="match status" value="1"/>
</dbReference>
<dbReference type="RefSeq" id="XP_007778585.1">
    <property type="nucleotide sequence ID" value="XM_007780395.1"/>
</dbReference>
<dbReference type="GO" id="GO:1990904">
    <property type="term" value="C:ribonucleoprotein complex"/>
    <property type="evidence" value="ECO:0007669"/>
    <property type="project" value="TreeGrafter"/>
</dbReference>
<organism evidence="4 5">
    <name type="scientific">Coniosporium apollinis (strain CBS 100218)</name>
    <name type="common">Rock-inhabiting black yeast</name>
    <dbReference type="NCBI Taxonomy" id="1168221"/>
    <lineage>
        <taxon>Eukaryota</taxon>
        <taxon>Fungi</taxon>
        <taxon>Dikarya</taxon>
        <taxon>Ascomycota</taxon>
        <taxon>Pezizomycotina</taxon>
        <taxon>Dothideomycetes</taxon>
        <taxon>Dothideomycetes incertae sedis</taxon>
        <taxon>Coniosporium</taxon>
    </lineage>
</organism>